<dbReference type="STRING" id="765177.Desmu_0924"/>
<keyword evidence="2" id="KW-1185">Reference proteome</keyword>
<dbReference type="Proteomes" id="UP000001068">
    <property type="component" value="Chromosome"/>
</dbReference>
<dbReference type="RefSeq" id="WP_013562449.1">
    <property type="nucleotide sequence ID" value="NC_014961.1"/>
</dbReference>
<organism evidence="1 2">
    <name type="scientific">Desulfurococcus mucosus (strain ATCC 35584 / DSM 2162 / JCM 9187 / O7/1)</name>
    <dbReference type="NCBI Taxonomy" id="765177"/>
    <lineage>
        <taxon>Archaea</taxon>
        <taxon>Thermoproteota</taxon>
        <taxon>Thermoprotei</taxon>
        <taxon>Desulfurococcales</taxon>
        <taxon>Desulfurococcaceae</taxon>
        <taxon>Desulfurococcus</taxon>
    </lineage>
</organism>
<dbReference type="eggNOG" id="arCOG08859">
    <property type="taxonomic scope" value="Archaea"/>
</dbReference>
<name>E8R9Q1_DESM0</name>
<sequence>MWVYDELYSCPLVVILGSFTHRGHTGWVTLPLLNYRVALLRKNGEWRVVSNIDWERGYVRSMEACRSIAGEAVEGFNVELDLAVHTSFYGGIGSYILGETGLRPLSIDIVNTRVFKFYFKPREGDPRKPPEGNIGDWLLLQAALREGWVKPVAETCRALGSIRDGVCVVEADIGDIAIATSMIQLDGWLRVTPDNSPLRHVVAVERIS</sequence>
<reference evidence="1 2" key="2">
    <citation type="journal article" date="2011" name="Stand. Genomic Sci.">
        <title>Complete genome sequence of Desulfurococcus mucosus type strain (O7/1).</title>
        <authorList>
            <person name="Wirth R."/>
            <person name="Chertkov O."/>
            <person name="Held B."/>
            <person name="Lapidus A."/>
            <person name="Nolan M."/>
            <person name="Lucas S."/>
            <person name="Hammon N."/>
            <person name="Deshpande S."/>
            <person name="Cheng J.F."/>
            <person name="Tapia R."/>
            <person name="Han C."/>
            <person name="Goodwin L."/>
            <person name="Pitluck S."/>
            <person name="Liolios K."/>
            <person name="Ioanna P."/>
            <person name="Ivanova N."/>
            <person name="Mavromatis K."/>
            <person name="Mikhailova N."/>
            <person name="Pati A."/>
            <person name="Chen A."/>
            <person name="Palaniappan K."/>
            <person name="Land M."/>
            <person name="Hauser L."/>
            <person name="Chang Y.J."/>
            <person name="Jeffries C.D."/>
            <person name="Bilek Y."/>
            <person name="Hader T."/>
            <person name="Rohde M."/>
            <person name="Spring S."/>
            <person name="Sikorski J."/>
            <person name="Goker M."/>
            <person name="Woyke T."/>
            <person name="Bristow J."/>
            <person name="Eisen J.A."/>
            <person name="Markowitz V."/>
            <person name="Hugenholtz P."/>
            <person name="Kyrpides N.C."/>
            <person name="Klenk H.P."/>
        </authorList>
    </citation>
    <scope>NUCLEOTIDE SEQUENCE [LARGE SCALE GENOMIC DNA]</scope>
    <source>
        <strain evidence="2">ATCC 35584 / DSM 2162 / JCM 9187 / O7/1</strain>
    </source>
</reference>
<evidence type="ECO:0000313" key="1">
    <source>
        <dbReference type="EMBL" id="ADV65227.1"/>
    </source>
</evidence>
<dbReference type="EMBL" id="CP002363">
    <property type="protein sequence ID" value="ADV65227.1"/>
    <property type="molecule type" value="Genomic_DNA"/>
</dbReference>
<dbReference type="HOGENOM" id="CLU_1318480_0_0_2"/>
<dbReference type="AlphaFoldDB" id="E8R9Q1"/>
<dbReference type="OrthoDB" id="18609at2157"/>
<protein>
    <submittedName>
        <fullName evidence="1">Uncharacterized protein</fullName>
    </submittedName>
</protein>
<dbReference type="GeneID" id="10153624"/>
<gene>
    <name evidence="1" type="ordered locus">Desmu_0924</name>
</gene>
<proteinExistence type="predicted"/>
<dbReference type="KEGG" id="dmu:Desmu_0924"/>
<accession>E8R9Q1</accession>
<reference evidence="2" key="1">
    <citation type="submission" date="2010-11" db="EMBL/GenBank/DDBJ databases">
        <title>The complete genome of Desulfurococcus mucosus DSM 2162.</title>
        <authorList>
            <consortium name="US DOE Joint Genome Institute (JGI-PGF)"/>
            <person name="Lucas S."/>
            <person name="Copeland A."/>
            <person name="Lapidus A."/>
            <person name="Bruce D."/>
            <person name="Goodwin L."/>
            <person name="Pitluck S."/>
            <person name="Kyrpides N."/>
            <person name="Mavromatis K."/>
            <person name="Pagani I."/>
            <person name="Ivanova N."/>
            <person name="Ovchinnikova G."/>
            <person name="Chertkov O."/>
            <person name="Held B."/>
            <person name="Brettin T."/>
            <person name="Detter J.C."/>
            <person name="Tapia R."/>
            <person name="Han C."/>
            <person name="Land M."/>
            <person name="Hauser L."/>
            <person name="Markowitz V."/>
            <person name="Cheng J.-F."/>
            <person name="Hugenholtz P."/>
            <person name="Woyke T."/>
            <person name="Wu D."/>
            <person name="Wirth R."/>
            <person name="Bilek Y."/>
            <person name="Hader T."/>
            <person name="Klenk H.-P."/>
            <person name="Eisen J.A."/>
        </authorList>
    </citation>
    <scope>NUCLEOTIDE SEQUENCE [LARGE SCALE GENOMIC DNA]</scope>
    <source>
        <strain evidence="2">ATCC 35584 / DSM 2162 / JCM 9187 / O7/1</strain>
    </source>
</reference>
<evidence type="ECO:0000313" key="2">
    <source>
        <dbReference type="Proteomes" id="UP000001068"/>
    </source>
</evidence>